<evidence type="ECO:0000256" key="2">
    <source>
        <dbReference type="ARBA" id="ARBA00022840"/>
    </source>
</evidence>
<dbReference type="EMBL" id="CAXAMM010022001">
    <property type="protein sequence ID" value="CAK9050955.1"/>
    <property type="molecule type" value="Genomic_DNA"/>
</dbReference>
<dbReference type="InterPro" id="IPR008271">
    <property type="entry name" value="Ser/Thr_kinase_AS"/>
</dbReference>
<evidence type="ECO:0000313" key="8">
    <source>
        <dbReference type="Proteomes" id="UP001642464"/>
    </source>
</evidence>
<keyword evidence="7" id="KW-0418">Kinase</keyword>
<dbReference type="PROSITE" id="PS00107">
    <property type="entry name" value="PROTEIN_KINASE_ATP"/>
    <property type="match status" value="1"/>
</dbReference>
<dbReference type="PROSITE" id="PS00108">
    <property type="entry name" value="PROTEIN_KINASE_ST"/>
    <property type="match status" value="1"/>
</dbReference>
<keyword evidence="8" id="KW-1185">Reference proteome</keyword>
<comment type="caution">
    <text evidence="7">The sequence shown here is derived from an EMBL/GenBank/DDBJ whole genome shotgun (WGS) entry which is preliminary data.</text>
</comment>
<evidence type="ECO:0000256" key="3">
    <source>
        <dbReference type="PROSITE-ProRule" id="PRU10141"/>
    </source>
</evidence>
<evidence type="ECO:0000256" key="1">
    <source>
        <dbReference type="ARBA" id="ARBA00022741"/>
    </source>
</evidence>
<dbReference type="Proteomes" id="UP001642464">
    <property type="component" value="Unassembled WGS sequence"/>
</dbReference>
<dbReference type="Pfam" id="PF00069">
    <property type="entry name" value="Pkinase"/>
    <property type="match status" value="1"/>
</dbReference>
<evidence type="ECO:0000259" key="6">
    <source>
        <dbReference type="PROSITE" id="PS50011"/>
    </source>
</evidence>
<dbReference type="SUPFAM" id="SSF56112">
    <property type="entry name" value="Protein kinase-like (PK-like)"/>
    <property type="match status" value="1"/>
</dbReference>
<dbReference type="Gene3D" id="3.30.200.20">
    <property type="entry name" value="Phosphorylase Kinase, domain 1"/>
    <property type="match status" value="1"/>
</dbReference>
<evidence type="ECO:0000313" key="7">
    <source>
        <dbReference type="EMBL" id="CAK9050955.1"/>
    </source>
</evidence>
<dbReference type="InterPro" id="IPR051681">
    <property type="entry name" value="Ser/Thr_Kinases-Pseudokinases"/>
</dbReference>
<keyword evidence="7" id="KW-0808">Transferase</keyword>
<dbReference type="CDD" id="cd00180">
    <property type="entry name" value="PKc"/>
    <property type="match status" value="1"/>
</dbReference>
<keyword evidence="1 3" id="KW-0547">Nucleotide-binding</keyword>
<dbReference type="GO" id="GO:0016301">
    <property type="term" value="F:kinase activity"/>
    <property type="evidence" value="ECO:0007669"/>
    <property type="project" value="UniProtKB-KW"/>
</dbReference>
<feature type="compositionally biased region" description="Basic and acidic residues" evidence="5">
    <location>
        <begin position="23"/>
        <end position="36"/>
    </location>
</feature>
<dbReference type="PANTHER" id="PTHR44329:SF214">
    <property type="entry name" value="PROTEIN KINASE DOMAIN-CONTAINING PROTEIN"/>
    <property type="match status" value="1"/>
</dbReference>
<proteinExistence type="inferred from homology"/>
<comment type="similarity">
    <text evidence="4">Belongs to the protein kinase superfamily.</text>
</comment>
<feature type="non-terminal residue" evidence="7">
    <location>
        <position position="1"/>
    </location>
</feature>
<feature type="region of interest" description="Disordered" evidence="5">
    <location>
        <begin position="1"/>
        <end position="36"/>
    </location>
</feature>
<dbReference type="PANTHER" id="PTHR44329">
    <property type="entry name" value="SERINE/THREONINE-PROTEIN KINASE TNNI3K-RELATED"/>
    <property type="match status" value="1"/>
</dbReference>
<name>A0ABP0MHL1_9DINO</name>
<feature type="domain" description="Protein kinase" evidence="6">
    <location>
        <begin position="46"/>
        <end position="335"/>
    </location>
</feature>
<gene>
    <name evidence="7" type="ORF">SCF082_LOCUS28022</name>
</gene>
<dbReference type="InterPro" id="IPR017441">
    <property type="entry name" value="Protein_kinase_ATP_BS"/>
</dbReference>
<organism evidence="7 8">
    <name type="scientific">Durusdinium trenchii</name>
    <dbReference type="NCBI Taxonomy" id="1381693"/>
    <lineage>
        <taxon>Eukaryota</taxon>
        <taxon>Sar</taxon>
        <taxon>Alveolata</taxon>
        <taxon>Dinophyceae</taxon>
        <taxon>Suessiales</taxon>
        <taxon>Symbiodiniaceae</taxon>
        <taxon>Durusdinium</taxon>
    </lineage>
</organism>
<protein>
    <submittedName>
        <fullName evidence="7">CTD kinase subunit alpha (CTDK-I subunit alpha) (CTD kinase 58 kDa subunit) (CTD kinase subunit 1)</fullName>
    </submittedName>
</protein>
<reference evidence="7 8" key="1">
    <citation type="submission" date="2024-02" db="EMBL/GenBank/DDBJ databases">
        <authorList>
            <person name="Chen Y."/>
            <person name="Shah S."/>
            <person name="Dougan E. K."/>
            <person name="Thang M."/>
            <person name="Chan C."/>
        </authorList>
    </citation>
    <scope>NUCLEOTIDE SEQUENCE [LARGE SCALE GENOMIC DNA]</scope>
</reference>
<dbReference type="Gene3D" id="1.10.510.10">
    <property type="entry name" value="Transferase(Phosphotransferase) domain 1"/>
    <property type="match status" value="1"/>
</dbReference>
<sequence length="335" mass="37196">DAYAANQEKKWKCQQGRRLQQRPSDESDQGDRSRPDHVAFTLSEPLVPESLLGQGTYGQVYLCNWLGSKLALKVPHRSLEAAGQEEAQEPDLLDGPVSEAFRCADLAREHAIMTQLAGHPNIVHVFQLLRLPDGCVGMLMEVAASHLQKHCLMLKKSDEPWSDIKFQVWKLFKQVLAGLAHIQAKKVAHCDLKTNNILFLDGGRAAIADFGLSRSVTSSGQVAVYGNSVYTIGYRPLECLVNIGLKADNWSLAGIAWDMFAFTAKSLWPDQALEDVSEGGCTKETLLHLRRVLQRRLDERSLDGDRRHLPDIIKACVQAESDRACVALISAMCPR</sequence>
<dbReference type="InterPro" id="IPR000719">
    <property type="entry name" value="Prot_kinase_dom"/>
</dbReference>
<evidence type="ECO:0000256" key="4">
    <source>
        <dbReference type="RuleBase" id="RU000304"/>
    </source>
</evidence>
<evidence type="ECO:0000256" key="5">
    <source>
        <dbReference type="SAM" id="MobiDB-lite"/>
    </source>
</evidence>
<keyword evidence="2 3" id="KW-0067">ATP-binding</keyword>
<dbReference type="PROSITE" id="PS50011">
    <property type="entry name" value="PROTEIN_KINASE_DOM"/>
    <property type="match status" value="1"/>
</dbReference>
<dbReference type="InterPro" id="IPR011009">
    <property type="entry name" value="Kinase-like_dom_sf"/>
</dbReference>
<feature type="binding site" evidence="3">
    <location>
        <position position="73"/>
    </location>
    <ligand>
        <name>ATP</name>
        <dbReference type="ChEBI" id="CHEBI:30616"/>
    </ligand>
</feature>
<accession>A0ABP0MHL1</accession>
<keyword evidence="4" id="KW-0723">Serine/threonine-protein kinase</keyword>
<dbReference type="SMART" id="SM00220">
    <property type="entry name" value="S_TKc"/>
    <property type="match status" value="1"/>
</dbReference>